<dbReference type="EMBL" id="WUBL01000112">
    <property type="protein sequence ID" value="KAF2965549.1"/>
    <property type="molecule type" value="Genomic_DNA"/>
</dbReference>
<gene>
    <name evidence="1" type="ORF">GQX73_g8017</name>
</gene>
<dbReference type="Gene3D" id="3.30.450.70">
    <property type="match status" value="1"/>
</dbReference>
<dbReference type="SUPFAM" id="SSF64356">
    <property type="entry name" value="SNARE-like"/>
    <property type="match status" value="1"/>
</dbReference>
<protein>
    <recommendedName>
        <fullName evidence="3">Trafficking protein particle complex subunit</fullName>
    </recommendedName>
</protein>
<dbReference type="GO" id="GO:0005737">
    <property type="term" value="C:cytoplasm"/>
    <property type="evidence" value="ECO:0007669"/>
    <property type="project" value="GOC"/>
</dbReference>
<dbReference type="InParanoid" id="A0A7C8IJX2"/>
<accession>A0A7C8IJX2</accession>
<dbReference type="Pfam" id="PF04628">
    <property type="entry name" value="Sedlin_N"/>
    <property type="match status" value="1"/>
</dbReference>
<name>A0A7C8IJX2_9PEZI</name>
<dbReference type="AlphaFoldDB" id="A0A7C8IJX2"/>
<dbReference type="PANTHER" id="PTHR12403">
    <property type="entry name" value="TRAFFICKING PROTEIN PARTICLE COMPLEX SUBUNIT 2"/>
    <property type="match status" value="1"/>
</dbReference>
<sequence>MANTIPSIVCLGIIGRNNNPLHITIFPSYDTTTQTYAPVRTPLQFSLLLSGTLDIFEARSRHLANPGGAGGGSMLLSGDFGLLHAIDDRLAAYGFETNTGVKFVAVVDMRGRLAKNNTAAGRGGVGLRDNELKPVFRAVQTAYVRLLQNPFYEPGEPVGGKPGAGAGAKRITSRKFRDEMRRIGEAWAPGITAL</sequence>
<dbReference type="GO" id="GO:0006888">
    <property type="term" value="P:endoplasmic reticulum to Golgi vesicle-mediated transport"/>
    <property type="evidence" value="ECO:0007669"/>
    <property type="project" value="InterPro"/>
</dbReference>
<proteinExistence type="predicted"/>
<comment type="caution">
    <text evidence="1">The sequence shown here is derived from an EMBL/GenBank/DDBJ whole genome shotgun (WGS) entry which is preliminary data.</text>
</comment>
<evidence type="ECO:0000313" key="2">
    <source>
        <dbReference type="Proteomes" id="UP000481858"/>
    </source>
</evidence>
<dbReference type="Proteomes" id="UP000481858">
    <property type="component" value="Unassembled WGS sequence"/>
</dbReference>
<dbReference type="InterPro" id="IPR006722">
    <property type="entry name" value="Sedlin"/>
</dbReference>
<dbReference type="InterPro" id="IPR011012">
    <property type="entry name" value="Longin-like_dom_sf"/>
</dbReference>
<evidence type="ECO:0008006" key="3">
    <source>
        <dbReference type="Google" id="ProtNLM"/>
    </source>
</evidence>
<evidence type="ECO:0000313" key="1">
    <source>
        <dbReference type="EMBL" id="KAF2965549.1"/>
    </source>
</evidence>
<keyword evidence="2" id="KW-1185">Reference proteome</keyword>
<dbReference type="OrthoDB" id="18320at2759"/>
<organism evidence="1 2">
    <name type="scientific">Xylaria multiplex</name>
    <dbReference type="NCBI Taxonomy" id="323545"/>
    <lineage>
        <taxon>Eukaryota</taxon>
        <taxon>Fungi</taxon>
        <taxon>Dikarya</taxon>
        <taxon>Ascomycota</taxon>
        <taxon>Pezizomycotina</taxon>
        <taxon>Sordariomycetes</taxon>
        <taxon>Xylariomycetidae</taxon>
        <taxon>Xylariales</taxon>
        <taxon>Xylariaceae</taxon>
        <taxon>Xylaria</taxon>
    </lineage>
</organism>
<reference evidence="1 2" key="1">
    <citation type="submission" date="2019-12" db="EMBL/GenBank/DDBJ databases">
        <title>Draft genome sequence of the ascomycete Xylaria multiplex DSM 110363.</title>
        <authorList>
            <person name="Buettner E."/>
            <person name="Kellner H."/>
        </authorList>
    </citation>
    <scope>NUCLEOTIDE SEQUENCE [LARGE SCALE GENOMIC DNA]</scope>
    <source>
        <strain evidence="1 2">DSM 110363</strain>
    </source>
</reference>